<dbReference type="InterPro" id="IPR014044">
    <property type="entry name" value="CAP_dom"/>
</dbReference>
<feature type="domain" description="SCP" evidence="3">
    <location>
        <begin position="25"/>
        <end position="163"/>
    </location>
</feature>
<dbReference type="AlphaFoldDB" id="A0A8J2SU47"/>
<feature type="compositionally biased region" description="Acidic residues" evidence="1">
    <location>
        <begin position="282"/>
        <end position="291"/>
    </location>
</feature>
<feature type="signal peptide" evidence="2">
    <location>
        <begin position="1"/>
        <end position="18"/>
    </location>
</feature>
<dbReference type="SUPFAM" id="SSF55797">
    <property type="entry name" value="PR-1-like"/>
    <property type="match status" value="1"/>
</dbReference>
<feature type="chain" id="PRO_5035163713" description="SCP domain-containing protein" evidence="2">
    <location>
        <begin position="19"/>
        <end position="291"/>
    </location>
</feature>
<dbReference type="Gene3D" id="3.40.33.10">
    <property type="entry name" value="CAP"/>
    <property type="match status" value="1"/>
</dbReference>
<accession>A0A8J2SU47</accession>
<organism evidence="4 5">
    <name type="scientific">Pelagomonas calceolata</name>
    <dbReference type="NCBI Taxonomy" id="35677"/>
    <lineage>
        <taxon>Eukaryota</taxon>
        <taxon>Sar</taxon>
        <taxon>Stramenopiles</taxon>
        <taxon>Ochrophyta</taxon>
        <taxon>Pelagophyceae</taxon>
        <taxon>Pelagomonadales</taxon>
        <taxon>Pelagomonadaceae</taxon>
        <taxon>Pelagomonas</taxon>
    </lineage>
</organism>
<dbReference type="SMART" id="SM00198">
    <property type="entry name" value="SCP"/>
    <property type="match status" value="1"/>
</dbReference>
<evidence type="ECO:0000256" key="1">
    <source>
        <dbReference type="SAM" id="MobiDB-lite"/>
    </source>
</evidence>
<keyword evidence="2" id="KW-0732">Signal</keyword>
<comment type="caution">
    <text evidence="4">The sequence shown here is derived from an EMBL/GenBank/DDBJ whole genome shotgun (WGS) entry which is preliminary data.</text>
</comment>
<evidence type="ECO:0000313" key="4">
    <source>
        <dbReference type="EMBL" id="CAH0374776.1"/>
    </source>
</evidence>
<gene>
    <name evidence="4" type="ORF">PECAL_4P20780</name>
</gene>
<dbReference type="PANTHER" id="PTHR10334">
    <property type="entry name" value="CYSTEINE-RICH SECRETORY PROTEIN-RELATED"/>
    <property type="match status" value="1"/>
</dbReference>
<proteinExistence type="predicted"/>
<feature type="region of interest" description="Disordered" evidence="1">
    <location>
        <begin position="268"/>
        <end position="291"/>
    </location>
</feature>
<evidence type="ECO:0000259" key="3">
    <source>
        <dbReference type="SMART" id="SM00198"/>
    </source>
</evidence>
<sequence>MARLVATIALGWASTVAAYEHGTSTGIDGWLEDHNYFRCLHNAEPVSWDYGLEEKARYLADQQTMSHTPDVYNVKPSSGENIAMGGGTFTCGDYTGPYNQNCATYNWYHEYTDCWSPVTGWQPGMCTIGHFTAMVWKGVTKIGCASSGNYHVCEYGSDRCMDGIDGGCSSPSPPGVPNFNSGSCGDECVEAAVNTETACKATNDVLPDPSGDAGSFSSWWWPVSSNKGGESGVLWKGLLAWAVVSVICFAIFGADAAGKYHICESSEAAKPAGGAPPAGDGVVEEQPEASA</sequence>
<evidence type="ECO:0000256" key="2">
    <source>
        <dbReference type="SAM" id="SignalP"/>
    </source>
</evidence>
<reference evidence="4" key="1">
    <citation type="submission" date="2021-11" db="EMBL/GenBank/DDBJ databases">
        <authorList>
            <consortium name="Genoscope - CEA"/>
            <person name="William W."/>
        </authorList>
    </citation>
    <scope>NUCLEOTIDE SEQUENCE</scope>
</reference>
<dbReference type="EMBL" id="CAKKNE010000004">
    <property type="protein sequence ID" value="CAH0374776.1"/>
    <property type="molecule type" value="Genomic_DNA"/>
</dbReference>
<protein>
    <recommendedName>
        <fullName evidence="3">SCP domain-containing protein</fullName>
    </recommendedName>
</protein>
<name>A0A8J2SU47_9STRA</name>
<dbReference type="OrthoDB" id="337038at2759"/>
<dbReference type="InterPro" id="IPR001283">
    <property type="entry name" value="CRISP-related"/>
</dbReference>
<dbReference type="Proteomes" id="UP000789595">
    <property type="component" value="Unassembled WGS sequence"/>
</dbReference>
<keyword evidence="5" id="KW-1185">Reference proteome</keyword>
<dbReference type="InterPro" id="IPR035940">
    <property type="entry name" value="CAP_sf"/>
</dbReference>
<dbReference type="Pfam" id="PF00188">
    <property type="entry name" value="CAP"/>
    <property type="match status" value="1"/>
</dbReference>
<evidence type="ECO:0000313" key="5">
    <source>
        <dbReference type="Proteomes" id="UP000789595"/>
    </source>
</evidence>
<feature type="compositionally biased region" description="Low complexity" evidence="1">
    <location>
        <begin position="268"/>
        <end position="279"/>
    </location>
</feature>